<protein>
    <submittedName>
        <fullName evidence="1">Uncharacterized protein</fullName>
    </submittedName>
</protein>
<sequence>MPPTARHRYPWSVTDAVNVPGAEAGDLAERVIRARGILRRSSGPVRKGVPHPEACCQ</sequence>
<evidence type="ECO:0000313" key="2">
    <source>
        <dbReference type="Proteomes" id="UP001230426"/>
    </source>
</evidence>
<keyword evidence="2" id="KW-1185">Reference proteome</keyword>
<proteinExistence type="predicted"/>
<reference evidence="1 2" key="1">
    <citation type="submission" date="2023-07" db="EMBL/GenBank/DDBJ databases">
        <title>Sequencing the genomes of 1000 actinobacteria strains.</title>
        <authorList>
            <person name="Klenk H.-P."/>
        </authorList>
    </citation>
    <scope>NUCLEOTIDE SEQUENCE [LARGE SCALE GENOMIC DNA]</scope>
    <source>
        <strain evidence="1 2">DSM 44109</strain>
    </source>
</reference>
<organism evidence="1 2">
    <name type="scientific">Streptosporangium brasiliense</name>
    <dbReference type="NCBI Taxonomy" id="47480"/>
    <lineage>
        <taxon>Bacteria</taxon>
        <taxon>Bacillati</taxon>
        <taxon>Actinomycetota</taxon>
        <taxon>Actinomycetes</taxon>
        <taxon>Streptosporangiales</taxon>
        <taxon>Streptosporangiaceae</taxon>
        <taxon>Streptosporangium</taxon>
    </lineage>
</organism>
<gene>
    <name evidence="1" type="ORF">J2S55_009336</name>
</gene>
<evidence type="ECO:0000313" key="1">
    <source>
        <dbReference type="EMBL" id="MDP9870070.1"/>
    </source>
</evidence>
<comment type="caution">
    <text evidence="1">The sequence shown here is derived from an EMBL/GenBank/DDBJ whole genome shotgun (WGS) entry which is preliminary data.</text>
</comment>
<accession>A0ABT9RNX2</accession>
<dbReference type="Proteomes" id="UP001230426">
    <property type="component" value="Unassembled WGS sequence"/>
</dbReference>
<dbReference type="EMBL" id="JAUSRB010000002">
    <property type="protein sequence ID" value="MDP9870070.1"/>
    <property type="molecule type" value="Genomic_DNA"/>
</dbReference>
<name>A0ABT9RNX2_9ACTN</name>